<dbReference type="Proteomes" id="UP001396334">
    <property type="component" value="Unassembled WGS sequence"/>
</dbReference>
<dbReference type="EMBL" id="JBBPBN010000016">
    <property type="protein sequence ID" value="KAK9020988.1"/>
    <property type="molecule type" value="Genomic_DNA"/>
</dbReference>
<evidence type="ECO:0000313" key="1">
    <source>
        <dbReference type="EMBL" id="KAK9020988.1"/>
    </source>
</evidence>
<reference evidence="1 2" key="1">
    <citation type="journal article" date="2024" name="G3 (Bethesda)">
        <title>Genome assembly of Hibiscus sabdariffa L. provides insights into metabolisms of medicinal natural products.</title>
        <authorList>
            <person name="Kim T."/>
        </authorList>
    </citation>
    <scope>NUCLEOTIDE SEQUENCE [LARGE SCALE GENOMIC DNA]</scope>
    <source>
        <strain evidence="1">TK-2024</strain>
        <tissue evidence="1">Old leaves</tissue>
    </source>
</reference>
<keyword evidence="2" id="KW-1185">Reference proteome</keyword>
<proteinExistence type="predicted"/>
<protein>
    <submittedName>
        <fullName evidence="1">Uncharacterized protein</fullName>
    </submittedName>
</protein>
<organism evidence="1 2">
    <name type="scientific">Hibiscus sabdariffa</name>
    <name type="common">roselle</name>
    <dbReference type="NCBI Taxonomy" id="183260"/>
    <lineage>
        <taxon>Eukaryota</taxon>
        <taxon>Viridiplantae</taxon>
        <taxon>Streptophyta</taxon>
        <taxon>Embryophyta</taxon>
        <taxon>Tracheophyta</taxon>
        <taxon>Spermatophyta</taxon>
        <taxon>Magnoliopsida</taxon>
        <taxon>eudicotyledons</taxon>
        <taxon>Gunneridae</taxon>
        <taxon>Pentapetalae</taxon>
        <taxon>rosids</taxon>
        <taxon>malvids</taxon>
        <taxon>Malvales</taxon>
        <taxon>Malvaceae</taxon>
        <taxon>Malvoideae</taxon>
        <taxon>Hibiscus</taxon>
    </lineage>
</organism>
<sequence length="79" mass="8726">MDEEIAEEVARMDAAEGAHLQGKEVGQLMKPDNCNMLVSQEMGRPGEVNALESSYRVLGDVLEEKCRQGRASGNIFISW</sequence>
<gene>
    <name evidence="1" type="ORF">V6N11_010999</name>
</gene>
<name>A0ABR2S6Y8_9ROSI</name>
<evidence type="ECO:0000313" key="2">
    <source>
        <dbReference type="Proteomes" id="UP001396334"/>
    </source>
</evidence>
<comment type="caution">
    <text evidence="1">The sequence shown here is derived from an EMBL/GenBank/DDBJ whole genome shotgun (WGS) entry which is preliminary data.</text>
</comment>
<accession>A0ABR2S6Y8</accession>